<evidence type="ECO:0000256" key="7">
    <source>
        <dbReference type="ARBA" id="ARBA00022989"/>
    </source>
</evidence>
<dbReference type="PANTHER" id="PTHR27004:SF460">
    <property type="entry name" value="RECEPTOR-LIKE PROTEIN 33"/>
    <property type="match status" value="1"/>
</dbReference>
<dbReference type="SUPFAM" id="SSF52058">
    <property type="entry name" value="L domain-like"/>
    <property type="match status" value="1"/>
</dbReference>
<evidence type="ECO:0000256" key="10">
    <source>
        <dbReference type="ARBA" id="ARBA00023180"/>
    </source>
</evidence>
<dbReference type="InterPro" id="IPR001611">
    <property type="entry name" value="Leu-rich_rpt"/>
</dbReference>
<dbReference type="OrthoDB" id="442066at2759"/>
<keyword evidence="13" id="KW-1185">Reference proteome</keyword>
<protein>
    <submittedName>
        <fullName evidence="12">Receptor-like protein 12</fullName>
    </submittedName>
</protein>
<dbReference type="PANTHER" id="PTHR27004">
    <property type="entry name" value="RECEPTOR-LIKE PROTEIN 12 ISOFORM X1"/>
    <property type="match status" value="1"/>
</dbReference>
<evidence type="ECO:0000256" key="1">
    <source>
        <dbReference type="ARBA" id="ARBA00004251"/>
    </source>
</evidence>
<evidence type="ECO:0000256" key="2">
    <source>
        <dbReference type="ARBA" id="ARBA00009592"/>
    </source>
</evidence>
<evidence type="ECO:0000313" key="12">
    <source>
        <dbReference type="EMBL" id="KAB1200043.1"/>
    </source>
</evidence>
<keyword evidence="4" id="KW-0433">Leucine-rich repeat</keyword>
<dbReference type="AlphaFoldDB" id="A0A6A1UIS3"/>
<dbReference type="Pfam" id="PF00560">
    <property type="entry name" value="LRR_1"/>
    <property type="match status" value="3"/>
</dbReference>
<sequence>MLQWSNLAYFVANNNRLQGSLSIPPPSIQFYQVRYNALIGAIPPIFCNLNSLLVLDLSNNNLSGMLHPCLGNLSHSLQVLGLRSNNFDGSIPNTWQNDCNLWMIDLSQNQLEIFIVHFNGFHSATSNVESNDSMLELHIFDLSNNNFSENLPARFLLQSNAMKIVGANQLQYMRSRLIFEDDYSVAITNKGLELEYKKIKDDLTIIDFSCNRFKGKIPKLLGNLKGLRVLNLSNNALTGPIPLSLGNLTQLESMDLSRNMLFGEIPGQLVQLIWLEVFNVSYNHFTGPIPHGNQFDIFENTSFEGNPKLCGRPLSNMCENSEYSPIPPSTFGKYQSSESLFSFGWKIVVIGYGCGFVIGVIIGQLVTARHPNWFIKTFRKKQQLRRRKVNLRK</sequence>
<feature type="transmembrane region" description="Helical" evidence="11">
    <location>
        <begin position="343"/>
        <end position="366"/>
    </location>
</feature>
<dbReference type="Pfam" id="PF13855">
    <property type="entry name" value="LRR_8"/>
    <property type="match status" value="1"/>
</dbReference>
<proteinExistence type="inferred from homology"/>
<keyword evidence="3" id="KW-1003">Cell membrane</keyword>
<keyword evidence="7 11" id="KW-1133">Transmembrane helix</keyword>
<dbReference type="Proteomes" id="UP000516437">
    <property type="component" value="Unassembled WGS sequence"/>
</dbReference>
<dbReference type="EMBL" id="RXIC02000238">
    <property type="protein sequence ID" value="KAB1200043.1"/>
    <property type="molecule type" value="Genomic_DNA"/>
</dbReference>
<accession>A0A6A1UIS3</accession>
<dbReference type="PRINTS" id="PR00019">
    <property type="entry name" value="LEURICHRPT"/>
</dbReference>
<organism evidence="12 13">
    <name type="scientific">Morella rubra</name>
    <name type="common">Chinese bayberry</name>
    <dbReference type="NCBI Taxonomy" id="262757"/>
    <lineage>
        <taxon>Eukaryota</taxon>
        <taxon>Viridiplantae</taxon>
        <taxon>Streptophyta</taxon>
        <taxon>Embryophyta</taxon>
        <taxon>Tracheophyta</taxon>
        <taxon>Spermatophyta</taxon>
        <taxon>Magnoliopsida</taxon>
        <taxon>eudicotyledons</taxon>
        <taxon>Gunneridae</taxon>
        <taxon>Pentapetalae</taxon>
        <taxon>rosids</taxon>
        <taxon>fabids</taxon>
        <taxon>Fagales</taxon>
        <taxon>Myricaceae</taxon>
        <taxon>Morella</taxon>
    </lineage>
</organism>
<evidence type="ECO:0000256" key="5">
    <source>
        <dbReference type="ARBA" id="ARBA00022692"/>
    </source>
</evidence>
<gene>
    <name evidence="12" type="ORF">CJ030_MR0G008588</name>
</gene>
<dbReference type="InterPro" id="IPR032675">
    <property type="entry name" value="LRR_dom_sf"/>
</dbReference>
<evidence type="ECO:0000313" key="13">
    <source>
        <dbReference type="Proteomes" id="UP000516437"/>
    </source>
</evidence>
<keyword evidence="6" id="KW-0677">Repeat</keyword>
<dbReference type="Gene3D" id="3.80.10.10">
    <property type="entry name" value="Ribonuclease Inhibitor"/>
    <property type="match status" value="1"/>
</dbReference>
<evidence type="ECO:0000256" key="3">
    <source>
        <dbReference type="ARBA" id="ARBA00022475"/>
    </source>
</evidence>
<keyword evidence="10" id="KW-0325">Glycoprotein</keyword>
<reference evidence="12 13" key="1">
    <citation type="journal article" date="2019" name="Plant Biotechnol. J.">
        <title>The red bayberry genome and genetic basis of sex determination.</title>
        <authorList>
            <person name="Jia H.M."/>
            <person name="Jia H.J."/>
            <person name="Cai Q.L."/>
            <person name="Wang Y."/>
            <person name="Zhao H.B."/>
            <person name="Yang W.F."/>
            <person name="Wang G.Y."/>
            <person name="Li Y.H."/>
            <person name="Zhan D.L."/>
            <person name="Shen Y.T."/>
            <person name="Niu Q.F."/>
            <person name="Chang L."/>
            <person name="Qiu J."/>
            <person name="Zhao L."/>
            <person name="Xie H.B."/>
            <person name="Fu W.Y."/>
            <person name="Jin J."/>
            <person name="Li X.W."/>
            <person name="Jiao Y."/>
            <person name="Zhou C.C."/>
            <person name="Tu T."/>
            <person name="Chai C.Y."/>
            <person name="Gao J.L."/>
            <person name="Fan L.J."/>
            <person name="van de Weg E."/>
            <person name="Wang J.Y."/>
            <person name="Gao Z.S."/>
        </authorList>
    </citation>
    <scope>NUCLEOTIDE SEQUENCE [LARGE SCALE GENOMIC DNA]</scope>
    <source>
        <tissue evidence="12">Leaves</tissue>
    </source>
</reference>
<dbReference type="FunFam" id="3.80.10.10:FF:000111">
    <property type="entry name" value="LRR receptor-like serine/threonine-protein kinase ERECTA"/>
    <property type="match status" value="1"/>
</dbReference>
<comment type="subcellular location">
    <subcellularLocation>
        <location evidence="1">Cell membrane</location>
        <topology evidence="1">Single-pass type I membrane protein</topology>
    </subcellularLocation>
</comment>
<name>A0A6A1UIS3_9ROSI</name>
<keyword evidence="5 11" id="KW-0812">Transmembrane</keyword>
<keyword evidence="8 11" id="KW-0472">Membrane</keyword>
<keyword evidence="9 12" id="KW-0675">Receptor</keyword>
<evidence type="ECO:0000256" key="6">
    <source>
        <dbReference type="ARBA" id="ARBA00022737"/>
    </source>
</evidence>
<evidence type="ECO:0000256" key="4">
    <source>
        <dbReference type="ARBA" id="ARBA00022614"/>
    </source>
</evidence>
<comment type="caution">
    <text evidence="12">The sequence shown here is derived from an EMBL/GenBank/DDBJ whole genome shotgun (WGS) entry which is preliminary data.</text>
</comment>
<evidence type="ECO:0000256" key="8">
    <source>
        <dbReference type="ARBA" id="ARBA00023136"/>
    </source>
</evidence>
<evidence type="ECO:0000256" key="9">
    <source>
        <dbReference type="ARBA" id="ARBA00023170"/>
    </source>
</evidence>
<evidence type="ECO:0000256" key="11">
    <source>
        <dbReference type="SAM" id="Phobius"/>
    </source>
</evidence>
<comment type="similarity">
    <text evidence="2">Belongs to the RLP family.</text>
</comment>
<dbReference type="GO" id="GO:0005886">
    <property type="term" value="C:plasma membrane"/>
    <property type="evidence" value="ECO:0007669"/>
    <property type="project" value="UniProtKB-SubCell"/>
</dbReference>